<reference evidence="1 2" key="1">
    <citation type="submission" date="2020-03" db="EMBL/GenBank/DDBJ databases">
        <title>Tamlana sp. nov, isolated from XXX.</title>
        <authorList>
            <person name="Cao W.R."/>
        </authorList>
    </citation>
    <scope>NUCLEOTIDE SEQUENCE [LARGE SCALE GENOMIC DNA]</scope>
    <source>
        <strain evidence="1 2">HST1-43</strain>
    </source>
</reference>
<keyword evidence="2" id="KW-1185">Reference proteome</keyword>
<sequence length="188" mass="22220">MDRKTIYQTLDDRENPDQIEQEGPFLCTRNNAWLGNGYYFWDTFVDNAHWWGKVSLNDNYVICEANFDFHTDTCFDLVGKTEHMIDFERSINLMKSKKLLNRKTTVARVLSYMKNTLKLFNYNAIRVYGVHSKSKDLKPNYQLKFDLGKPQYLDYKPAIQICIYSFDNLNFGNYSIVYPDDYVSGYVV</sequence>
<comment type="caution">
    <text evidence="1">The sequence shown here is derived from an EMBL/GenBank/DDBJ whole genome shotgun (WGS) entry which is preliminary data.</text>
</comment>
<proteinExistence type="predicted"/>
<evidence type="ECO:0000313" key="1">
    <source>
        <dbReference type="EMBL" id="NJX16454.1"/>
    </source>
</evidence>
<accession>A0ABX1DH95</accession>
<dbReference type="Proteomes" id="UP000760545">
    <property type="component" value="Unassembled WGS sequence"/>
</dbReference>
<evidence type="ECO:0000313" key="2">
    <source>
        <dbReference type="Proteomes" id="UP000760545"/>
    </source>
</evidence>
<organism evidence="1 2">
    <name type="scientific">Tamlana crocina</name>
    <dbReference type="NCBI Taxonomy" id="393006"/>
    <lineage>
        <taxon>Bacteria</taxon>
        <taxon>Pseudomonadati</taxon>
        <taxon>Bacteroidota</taxon>
        <taxon>Flavobacteriia</taxon>
        <taxon>Flavobacteriales</taxon>
        <taxon>Flavobacteriaceae</taxon>
        <taxon>Tamlana</taxon>
    </lineage>
</organism>
<protein>
    <submittedName>
        <fullName evidence="1">Uncharacterized protein</fullName>
    </submittedName>
</protein>
<gene>
    <name evidence="1" type="ORF">HC176_13240</name>
</gene>
<name>A0ABX1DH95_9FLAO</name>
<dbReference type="EMBL" id="JAAVJS010000021">
    <property type="protein sequence ID" value="NJX16454.1"/>
    <property type="molecule type" value="Genomic_DNA"/>
</dbReference>
<dbReference type="RefSeq" id="WP_167919055.1">
    <property type="nucleotide sequence ID" value="NZ_JAAVJS010000021.1"/>
</dbReference>